<comment type="subcellular location">
    <subcellularLocation>
        <location evidence="1">Membrane</location>
        <topology evidence="1">Single-pass membrane protein</topology>
    </subcellularLocation>
</comment>
<dbReference type="RefSeq" id="XP_022253419.1">
    <property type="nucleotide sequence ID" value="XM_022397711.1"/>
</dbReference>
<dbReference type="EC" id="2.4.1.-" evidence="8"/>
<feature type="transmembrane region" description="Helical" evidence="8">
    <location>
        <begin position="7"/>
        <end position="26"/>
    </location>
</feature>
<evidence type="ECO:0000256" key="1">
    <source>
        <dbReference type="ARBA" id="ARBA00004167"/>
    </source>
</evidence>
<dbReference type="RefSeq" id="XP_022253416.1">
    <property type="nucleotide sequence ID" value="XM_022397708.1"/>
</dbReference>
<keyword evidence="4 8" id="KW-0808">Transferase</keyword>
<evidence type="ECO:0000313" key="10">
    <source>
        <dbReference type="RefSeq" id="XP_013785166.1"/>
    </source>
</evidence>
<dbReference type="PANTHER" id="PTHR21461:SF40">
    <property type="entry name" value="GLYCOSYLTRANSFERASE FAMILY 92 PROTEIN"/>
    <property type="match status" value="1"/>
</dbReference>
<dbReference type="RefSeq" id="XP_022253413.1">
    <property type="nucleotide sequence ID" value="XM_022397705.1"/>
</dbReference>
<evidence type="ECO:0000256" key="8">
    <source>
        <dbReference type="RuleBase" id="RU366017"/>
    </source>
</evidence>
<name>A0ABM1TC07_LIMPO</name>
<evidence type="ECO:0000256" key="3">
    <source>
        <dbReference type="ARBA" id="ARBA00022676"/>
    </source>
</evidence>
<keyword evidence="5 8" id="KW-0812">Transmembrane</keyword>
<evidence type="ECO:0000313" key="9">
    <source>
        <dbReference type="Proteomes" id="UP000694941"/>
    </source>
</evidence>
<sequence>MNHRISVTWKLFLAVVFTGVAIIFLLHDKISHTLTKNVRYWTQAGHTIPVSNNLSGQSCLTSTGILDSFIRAHSNIDNWRRVTTDVYVYSAYWDDRDRLERPSVVVIAAGFRKSKNLSSIECVFSNDTNSKESAANTTFEIMKEHHHKYASGIFFYCQPLFDKPSLYVTLKLKDIVDNIWIPIRKLTYDTKASVTNTTALCVRPIYGNLNISQSLAEFIAYYQAIGVSHFSFYNAGIANATLLFLTQLRKNGISITLNSWDLTEDLRSMWAMGQMAAIQDCIYRHMNYDLLVIVDLDEFIVPQKKYKTTLQKIVQDVDKRLANKSNFLWGSYVFRQTFFCVEYPSVNVNKNGNFNLITQTKLLHENKIWPYCDRSKYILRPQMVKMGGIHCVLKHLPGFKMYLFPSRSALVHHYREGIRFCKNKNVSLAVSNRAVLTYRQEILNSKALQTWIKFIKS</sequence>
<dbReference type="InterPro" id="IPR008166">
    <property type="entry name" value="Glyco_transf_92"/>
</dbReference>
<evidence type="ECO:0000313" key="11">
    <source>
        <dbReference type="RefSeq" id="XP_022253413.1"/>
    </source>
</evidence>
<comment type="similarity">
    <text evidence="2 8">Belongs to the glycosyltransferase 92 family.</text>
</comment>
<evidence type="ECO:0000256" key="7">
    <source>
        <dbReference type="ARBA" id="ARBA00023136"/>
    </source>
</evidence>
<dbReference type="PANTHER" id="PTHR21461">
    <property type="entry name" value="GLYCOSYLTRANSFERASE FAMILY 92 PROTEIN"/>
    <property type="match status" value="1"/>
</dbReference>
<dbReference type="GeneID" id="106469243"/>
<keyword evidence="7 8" id="KW-0472">Membrane</keyword>
<evidence type="ECO:0000256" key="2">
    <source>
        <dbReference type="ARBA" id="ARBA00007647"/>
    </source>
</evidence>
<keyword evidence="9" id="KW-1185">Reference proteome</keyword>
<organism evidence="9 11">
    <name type="scientific">Limulus polyphemus</name>
    <name type="common">Atlantic horseshoe crab</name>
    <dbReference type="NCBI Taxonomy" id="6850"/>
    <lineage>
        <taxon>Eukaryota</taxon>
        <taxon>Metazoa</taxon>
        <taxon>Ecdysozoa</taxon>
        <taxon>Arthropoda</taxon>
        <taxon>Chelicerata</taxon>
        <taxon>Merostomata</taxon>
        <taxon>Xiphosura</taxon>
        <taxon>Limulidae</taxon>
        <taxon>Limulus</taxon>
    </lineage>
</organism>
<protein>
    <recommendedName>
        <fullName evidence="8">Glycosyltransferase family 92 protein</fullName>
        <ecNumber evidence="8">2.4.1.-</ecNumber>
    </recommendedName>
</protein>
<proteinExistence type="inferred from homology"/>
<dbReference type="Pfam" id="PF01697">
    <property type="entry name" value="Glyco_transf_92"/>
    <property type="match status" value="1"/>
</dbReference>
<evidence type="ECO:0000256" key="4">
    <source>
        <dbReference type="ARBA" id="ARBA00022679"/>
    </source>
</evidence>
<accession>A0ABM1TC07</accession>
<dbReference type="Proteomes" id="UP000694941">
    <property type="component" value="Unplaced"/>
</dbReference>
<evidence type="ECO:0000256" key="6">
    <source>
        <dbReference type="ARBA" id="ARBA00022989"/>
    </source>
</evidence>
<evidence type="ECO:0000256" key="5">
    <source>
        <dbReference type="ARBA" id="ARBA00022692"/>
    </source>
</evidence>
<evidence type="ECO:0000313" key="13">
    <source>
        <dbReference type="RefSeq" id="XP_022253417.1"/>
    </source>
</evidence>
<reference evidence="10 11" key="1">
    <citation type="submission" date="2025-05" db="UniProtKB">
        <authorList>
            <consortium name="RefSeq"/>
        </authorList>
    </citation>
    <scope>IDENTIFICATION</scope>
    <source>
        <tissue evidence="10 11">Muscle</tissue>
    </source>
</reference>
<dbReference type="RefSeq" id="XP_022253418.1">
    <property type="nucleotide sequence ID" value="XM_022397710.1"/>
</dbReference>
<keyword evidence="3 8" id="KW-0328">Glycosyltransferase</keyword>
<dbReference type="RefSeq" id="XP_022253417.1">
    <property type="nucleotide sequence ID" value="XM_022397709.1"/>
</dbReference>
<evidence type="ECO:0000313" key="14">
    <source>
        <dbReference type="RefSeq" id="XP_022253418.1"/>
    </source>
</evidence>
<evidence type="ECO:0000313" key="15">
    <source>
        <dbReference type="RefSeq" id="XP_022253419.1"/>
    </source>
</evidence>
<evidence type="ECO:0000313" key="12">
    <source>
        <dbReference type="RefSeq" id="XP_022253416.1"/>
    </source>
</evidence>
<gene>
    <name evidence="10 11 12 13 14 15" type="primary">LOC106469243</name>
</gene>
<dbReference type="RefSeq" id="XP_013785166.1">
    <property type="nucleotide sequence ID" value="XM_013929712.2"/>
</dbReference>
<keyword evidence="6 8" id="KW-1133">Transmembrane helix</keyword>